<name>A0A0X3NZZ7_SCHSO</name>
<keyword evidence="2" id="KW-1133">Transmembrane helix</keyword>
<proteinExistence type="predicted"/>
<protein>
    <submittedName>
        <fullName evidence="3">Uncharacterized protein</fullName>
    </submittedName>
</protein>
<feature type="transmembrane region" description="Helical" evidence="2">
    <location>
        <begin position="20"/>
        <end position="38"/>
    </location>
</feature>
<organism evidence="3">
    <name type="scientific">Schistocephalus solidus</name>
    <name type="common">Tapeworm</name>
    <dbReference type="NCBI Taxonomy" id="70667"/>
    <lineage>
        <taxon>Eukaryota</taxon>
        <taxon>Metazoa</taxon>
        <taxon>Spiralia</taxon>
        <taxon>Lophotrochozoa</taxon>
        <taxon>Platyhelminthes</taxon>
        <taxon>Cestoda</taxon>
        <taxon>Eucestoda</taxon>
        <taxon>Diphyllobothriidea</taxon>
        <taxon>Diphyllobothriidae</taxon>
        <taxon>Schistocephalus</taxon>
    </lineage>
</organism>
<feature type="non-terminal residue" evidence="3">
    <location>
        <position position="1"/>
    </location>
</feature>
<dbReference type="AlphaFoldDB" id="A0A0X3NZZ7"/>
<keyword evidence="2" id="KW-0812">Transmembrane</keyword>
<sequence>LMVIFTQLVMTPEWSFNVLMSRISAVLTAIAFLFVVLVTGRTKPKEHHEENHHHHHHQFSHRVHSLSKDEPSGMEALEKWKDELQNNNQHIRSAEQLRKMQAVRDTYPHRHYHSLHR</sequence>
<keyword evidence="2" id="KW-0472">Membrane</keyword>
<accession>A0A0X3NZZ7</accession>
<evidence type="ECO:0000313" key="3">
    <source>
        <dbReference type="EMBL" id="JAP45185.1"/>
    </source>
</evidence>
<gene>
    <name evidence="3" type="ORF">TR115957</name>
</gene>
<dbReference type="EMBL" id="GEEE01018040">
    <property type="protein sequence ID" value="JAP45185.1"/>
    <property type="molecule type" value="Transcribed_RNA"/>
</dbReference>
<evidence type="ECO:0000256" key="2">
    <source>
        <dbReference type="SAM" id="Phobius"/>
    </source>
</evidence>
<evidence type="ECO:0000256" key="1">
    <source>
        <dbReference type="SAM" id="MobiDB-lite"/>
    </source>
</evidence>
<reference evidence="3" key="1">
    <citation type="submission" date="2016-01" db="EMBL/GenBank/DDBJ databases">
        <title>Reference transcriptome for the parasite Schistocephalus solidus: insights into the molecular evolution of parasitism.</title>
        <authorList>
            <person name="Hebert F.O."/>
            <person name="Grambauer S."/>
            <person name="Barber I."/>
            <person name="Landry C.R."/>
            <person name="Aubin-Horth N."/>
        </authorList>
    </citation>
    <scope>NUCLEOTIDE SEQUENCE</scope>
</reference>
<feature type="region of interest" description="Disordered" evidence="1">
    <location>
        <begin position="45"/>
        <end position="72"/>
    </location>
</feature>
<feature type="compositionally biased region" description="Basic residues" evidence="1">
    <location>
        <begin position="53"/>
        <end position="65"/>
    </location>
</feature>